<dbReference type="GeneID" id="7837781"/>
<dbReference type="RefSeq" id="XP_001014250.2">
    <property type="nucleotide sequence ID" value="XM_001014250.2"/>
</dbReference>
<evidence type="ECO:0000313" key="1">
    <source>
        <dbReference type="EMBL" id="EAR94005.2"/>
    </source>
</evidence>
<keyword evidence="2" id="KW-1185">Reference proteome</keyword>
<dbReference type="KEGG" id="tet:TTHERM_00227190"/>
<gene>
    <name evidence="1" type="ORF">TTHERM_00227190</name>
</gene>
<sequence>MLKQAFTELSVKKLLPLVKELKLFIKMKQSNSTRCTHSWRSLSIKASQPSLNKVVWRQRQTSEQQKNTHHIQSKMNVSDSIQEAKPSLSSLTPHLNLAKEEVKPLAQHMNQELRSLLINKQQKKKTLQSTWIKKKSRSYFKKRKKKQIKFFLNILQRKNKKMKQCQTWKNLFKLKKKMQQMQFNNQVTNQVNQN</sequence>
<name>Q23BW3_TETTS</name>
<reference evidence="2" key="1">
    <citation type="journal article" date="2006" name="PLoS Biol.">
        <title>Macronuclear genome sequence of the ciliate Tetrahymena thermophila, a model eukaryote.</title>
        <authorList>
            <person name="Eisen J.A."/>
            <person name="Coyne R.S."/>
            <person name="Wu M."/>
            <person name="Wu D."/>
            <person name="Thiagarajan M."/>
            <person name="Wortman J.R."/>
            <person name="Badger J.H."/>
            <person name="Ren Q."/>
            <person name="Amedeo P."/>
            <person name="Jones K.M."/>
            <person name="Tallon L.J."/>
            <person name="Delcher A.L."/>
            <person name="Salzberg S.L."/>
            <person name="Silva J.C."/>
            <person name="Haas B.J."/>
            <person name="Majoros W.H."/>
            <person name="Farzad M."/>
            <person name="Carlton J.M."/>
            <person name="Smith R.K. Jr."/>
            <person name="Garg J."/>
            <person name="Pearlman R.E."/>
            <person name="Karrer K.M."/>
            <person name="Sun L."/>
            <person name="Manning G."/>
            <person name="Elde N.C."/>
            <person name="Turkewitz A.P."/>
            <person name="Asai D.J."/>
            <person name="Wilkes D.E."/>
            <person name="Wang Y."/>
            <person name="Cai H."/>
            <person name="Collins K."/>
            <person name="Stewart B.A."/>
            <person name="Lee S.R."/>
            <person name="Wilamowska K."/>
            <person name="Weinberg Z."/>
            <person name="Ruzzo W.L."/>
            <person name="Wloga D."/>
            <person name="Gaertig J."/>
            <person name="Frankel J."/>
            <person name="Tsao C.-C."/>
            <person name="Gorovsky M.A."/>
            <person name="Keeling P.J."/>
            <person name="Waller R.F."/>
            <person name="Patron N.J."/>
            <person name="Cherry J.M."/>
            <person name="Stover N.A."/>
            <person name="Krieger C.J."/>
            <person name="del Toro C."/>
            <person name="Ryder H.F."/>
            <person name="Williamson S.C."/>
            <person name="Barbeau R.A."/>
            <person name="Hamilton E.P."/>
            <person name="Orias E."/>
        </authorList>
    </citation>
    <scope>NUCLEOTIDE SEQUENCE [LARGE SCALE GENOMIC DNA]</scope>
    <source>
        <strain evidence="2">SB210</strain>
    </source>
</reference>
<protein>
    <submittedName>
        <fullName evidence="1">Uncharacterized protein</fullName>
    </submittedName>
</protein>
<dbReference type="InParanoid" id="Q23BW3"/>
<accession>Q23BW3</accession>
<dbReference type="HOGENOM" id="CLU_609054_0_0_1"/>
<proteinExistence type="predicted"/>
<dbReference type="EMBL" id="GG662718">
    <property type="protein sequence ID" value="EAR94005.2"/>
    <property type="molecule type" value="Genomic_DNA"/>
</dbReference>
<organism evidence="1 2">
    <name type="scientific">Tetrahymena thermophila (strain SB210)</name>
    <dbReference type="NCBI Taxonomy" id="312017"/>
    <lineage>
        <taxon>Eukaryota</taxon>
        <taxon>Sar</taxon>
        <taxon>Alveolata</taxon>
        <taxon>Ciliophora</taxon>
        <taxon>Intramacronucleata</taxon>
        <taxon>Oligohymenophorea</taxon>
        <taxon>Hymenostomatida</taxon>
        <taxon>Tetrahymenina</taxon>
        <taxon>Tetrahymenidae</taxon>
        <taxon>Tetrahymena</taxon>
    </lineage>
</organism>
<evidence type="ECO:0000313" key="2">
    <source>
        <dbReference type="Proteomes" id="UP000009168"/>
    </source>
</evidence>
<dbReference type="AlphaFoldDB" id="Q23BW3"/>
<dbReference type="Proteomes" id="UP000009168">
    <property type="component" value="Unassembled WGS sequence"/>
</dbReference>